<gene>
    <name evidence="2" type="ORF">LAESUDRAFT_257955</name>
</gene>
<evidence type="ECO:0000313" key="3">
    <source>
        <dbReference type="Proteomes" id="UP000076871"/>
    </source>
</evidence>
<accession>A0A165H3R1</accession>
<dbReference type="InParanoid" id="A0A165H3R1"/>
<name>A0A165H3R1_9APHY</name>
<evidence type="ECO:0000256" key="1">
    <source>
        <dbReference type="SAM" id="Phobius"/>
    </source>
</evidence>
<keyword evidence="1" id="KW-1133">Transmembrane helix</keyword>
<feature type="transmembrane region" description="Helical" evidence="1">
    <location>
        <begin position="16"/>
        <end position="35"/>
    </location>
</feature>
<sequence>MNRFDIPRLQFAEARYYTFVSAALSITLMFNLHWMPCLSCLPMDCVQDMHQRALTHITTQAHNASTSTTSYHIHSNLARAVFHTIAIHLFQQPILLAQNTIGNPLQKSGSSMFRPSFGKWD</sequence>
<evidence type="ECO:0000313" key="2">
    <source>
        <dbReference type="EMBL" id="KZT11202.1"/>
    </source>
</evidence>
<dbReference type="AlphaFoldDB" id="A0A165H3R1"/>
<dbReference type="GeneID" id="63818795"/>
<dbReference type="RefSeq" id="XP_040768942.1">
    <property type="nucleotide sequence ID" value="XM_040901763.1"/>
</dbReference>
<dbReference type="EMBL" id="KV427607">
    <property type="protein sequence ID" value="KZT11202.1"/>
    <property type="molecule type" value="Genomic_DNA"/>
</dbReference>
<keyword evidence="3" id="KW-1185">Reference proteome</keyword>
<proteinExistence type="predicted"/>
<reference evidence="2 3" key="1">
    <citation type="journal article" date="2016" name="Mol. Biol. Evol.">
        <title>Comparative Genomics of Early-Diverging Mushroom-Forming Fungi Provides Insights into the Origins of Lignocellulose Decay Capabilities.</title>
        <authorList>
            <person name="Nagy L.G."/>
            <person name="Riley R."/>
            <person name="Tritt A."/>
            <person name="Adam C."/>
            <person name="Daum C."/>
            <person name="Floudas D."/>
            <person name="Sun H."/>
            <person name="Yadav J.S."/>
            <person name="Pangilinan J."/>
            <person name="Larsson K.H."/>
            <person name="Matsuura K."/>
            <person name="Barry K."/>
            <person name="Labutti K."/>
            <person name="Kuo R."/>
            <person name="Ohm R.A."/>
            <person name="Bhattacharya S.S."/>
            <person name="Shirouzu T."/>
            <person name="Yoshinaga Y."/>
            <person name="Martin F.M."/>
            <person name="Grigoriev I.V."/>
            <person name="Hibbett D.S."/>
        </authorList>
    </citation>
    <scope>NUCLEOTIDE SEQUENCE [LARGE SCALE GENOMIC DNA]</scope>
    <source>
        <strain evidence="2 3">93-53</strain>
    </source>
</reference>
<protein>
    <submittedName>
        <fullName evidence="2">Uncharacterized protein</fullName>
    </submittedName>
</protein>
<organism evidence="2 3">
    <name type="scientific">Laetiporus sulphureus 93-53</name>
    <dbReference type="NCBI Taxonomy" id="1314785"/>
    <lineage>
        <taxon>Eukaryota</taxon>
        <taxon>Fungi</taxon>
        <taxon>Dikarya</taxon>
        <taxon>Basidiomycota</taxon>
        <taxon>Agaricomycotina</taxon>
        <taxon>Agaricomycetes</taxon>
        <taxon>Polyporales</taxon>
        <taxon>Laetiporus</taxon>
    </lineage>
</organism>
<dbReference type="Proteomes" id="UP000076871">
    <property type="component" value="Unassembled WGS sequence"/>
</dbReference>
<keyword evidence="1" id="KW-0472">Membrane</keyword>
<keyword evidence="1" id="KW-0812">Transmembrane</keyword>